<evidence type="ECO:0000256" key="7">
    <source>
        <dbReference type="SAM" id="Phobius"/>
    </source>
</evidence>
<evidence type="ECO:0000259" key="8">
    <source>
        <dbReference type="Pfam" id="PF19053"/>
    </source>
</evidence>
<dbReference type="EMBL" id="BJOU01000001">
    <property type="protein sequence ID" value="GED97218.1"/>
    <property type="molecule type" value="Genomic_DNA"/>
</dbReference>
<feature type="transmembrane region" description="Helical" evidence="7">
    <location>
        <begin position="138"/>
        <end position="158"/>
    </location>
</feature>
<keyword evidence="10" id="KW-1185">Reference proteome</keyword>
<name>A0A7I9UVL5_9ACTN</name>
<keyword evidence="6 7" id="KW-0472">Membrane</keyword>
<protein>
    <submittedName>
        <fullName evidence="9">ESX-4 secretion system protein eccD4</fullName>
    </submittedName>
</protein>
<feature type="transmembrane region" description="Helical" evidence="7">
    <location>
        <begin position="221"/>
        <end position="241"/>
    </location>
</feature>
<feature type="transmembrane region" description="Helical" evidence="7">
    <location>
        <begin position="410"/>
        <end position="432"/>
    </location>
</feature>
<dbReference type="NCBIfam" id="TIGR03920">
    <property type="entry name" value="T7SS_EccD"/>
    <property type="match status" value="1"/>
</dbReference>
<comment type="caution">
    <text evidence="9">The sequence shown here is derived from an EMBL/GenBank/DDBJ whole genome shotgun (WGS) entry which is preliminary data.</text>
</comment>
<feature type="transmembrane region" description="Helical" evidence="7">
    <location>
        <begin position="106"/>
        <end position="126"/>
    </location>
</feature>
<feature type="transmembrane region" description="Helical" evidence="7">
    <location>
        <begin position="189"/>
        <end position="209"/>
    </location>
</feature>
<reference evidence="10" key="1">
    <citation type="submission" date="2019-06" db="EMBL/GenBank/DDBJ databases">
        <title>Gordonia isolated from sludge of a wastewater treatment plant.</title>
        <authorList>
            <person name="Tamura T."/>
            <person name="Aoyama K."/>
            <person name="Kang Y."/>
            <person name="Saito S."/>
            <person name="Akiyama N."/>
            <person name="Yazawa K."/>
            <person name="Gonoi T."/>
            <person name="Mikami Y."/>
        </authorList>
    </citation>
    <scope>NUCLEOTIDE SEQUENCE [LARGE SCALE GENOMIC DNA]</scope>
    <source>
        <strain evidence="10">NBRC 107697</strain>
    </source>
</reference>
<feature type="transmembrane region" description="Helical" evidence="7">
    <location>
        <begin position="444"/>
        <end position="464"/>
    </location>
</feature>
<gene>
    <name evidence="9" type="primary">eccD4</name>
    <name evidence="9" type="ORF">nbrc107697_12570</name>
</gene>
<accession>A0A7I9UVL5</accession>
<feature type="transmembrane region" description="Helical" evidence="7">
    <location>
        <begin position="376"/>
        <end position="398"/>
    </location>
</feature>
<evidence type="ECO:0000256" key="3">
    <source>
        <dbReference type="ARBA" id="ARBA00022475"/>
    </source>
</evidence>
<organism evidence="9 10">
    <name type="scientific">Gordonia crocea</name>
    <dbReference type="NCBI Taxonomy" id="589162"/>
    <lineage>
        <taxon>Bacteria</taxon>
        <taxon>Bacillati</taxon>
        <taxon>Actinomycetota</taxon>
        <taxon>Actinomycetes</taxon>
        <taxon>Mycobacteriales</taxon>
        <taxon>Gordoniaceae</taxon>
        <taxon>Gordonia</taxon>
    </lineage>
</organism>
<feature type="transmembrane region" description="Helical" evidence="7">
    <location>
        <begin position="247"/>
        <end position="269"/>
    </location>
</feature>
<feature type="domain" description="EccD-like transmembrane" evidence="8">
    <location>
        <begin position="112"/>
        <end position="466"/>
    </location>
</feature>
<dbReference type="Proteomes" id="UP000444980">
    <property type="component" value="Unassembled WGS sequence"/>
</dbReference>
<dbReference type="InterPro" id="IPR044049">
    <property type="entry name" value="EccD_transm"/>
</dbReference>
<dbReference type="InterPro" id="IPR024962">
    <property type="entry name" value="YukD-like"/>
</dbReference>
<evidence type="ECO:0000256" key="2">
    <source>
        <dbReference type="ARBA" id="ARBA00006162"/>
    </source>
</evidence>
<evidence type="ECO:0000256" key="1">
    <source>
        <dbReference type="ARBA" id="ARBA00004651"/>
    </source>
</evidence>
<evidence type="ECO:0000256" key="4">
    <source>
        <dbReference type="ARBA" id="ARBA00022692"/>
    </source>
</evidence>
<dbReference type="GO" id="GO:0005886">
    <property type="term" value="C:plasma membrane"/>
    <property type="evidence" value="ECO:0007669"/>
    <property type="project" value="UniProtKB-SubCell"/>
</dbReference>
<dbReference type="Pfam" id="PF19053">
    <property type="entry name" value="EccD"/>
    <property type="match status" value="1"/>
</dbReference>
<feature type="transmembrane region" description="Helical" evidence="7">
    <location>
        <begin position="321"/>
        <end position="341"/>
    </location>
</feature>
<keyword evidence="3" id="KW-1003">Cell membrane</keyword>
<evidence type="ECO:0000313" key="9">
    <source>
        <dbReference type="EMBL" id="GED97218.1"/>
    </source>
</evidence>
<proteinExistence type="inferred from homology"/>
<dbReference type="Gene3D" id="3.10.20.90">
    <property type="entry name" value="Phosphatidylinositol 3-kinase Catalytic Subunit, Chain A, domain 1"/>
    <property type="match status" value="1"/>
</dbReference>
<sequence length="468" mass="46888">MAGPTSSIDVGLPADLPIADFLDELVQRLAGPPEVTEDPPMWALSPLGREALAAHETLRDAGVDDGTWLVLRRGPAEDPAVLVDDTLDALTEVTDARHRSWSPRTAVVTAAVTATAATLIAAAGLVVGRGSAGPSAHLAAATAVVVAVGTVLAAVYAGRKHPANPLSAALCAMAVMCVGAAGWCAVPGVPGAASALLAAAAATVCAALTLRTTHLAPIAHLAVITTGSLGIVAAVAGLAGLDRPRLGALVVVVALLVVLAAPRLTIVLAKIPLPPVPSPGEPVDAVQAPLLPTIEAVDAISLRALPDVDALARRAEHAREYLAGLCLGASAAAAVAATAVGVEAPDWRFTVLAVGVGAALVLRGRSHTDLLQATGLIAGGIAAVLGFLCAATVSPLIVDGAAARPLSAAVAALAVAGIALVVGGWAVGHAFSPLQRRAAELAEYGLLVVLIPLLLWVLEVYRMIREAW</sequence>
<evidence type="ECO:0000256" key="6">
    <source>
        <dbReference type="ARBA" id="ARBA00023136"/>
    </source>
</evidence>
<comment type="subcellular location">
    <subcellularLocation>
        <location evidence="1">Cell membrane</location>
        <topology evidence="1">Multi-pass membrane protein</topology>
    </subcellularLocation>
</comment>
<comment type="similarity">
    <text evidence="2">Belongs to the EccD/Snm4 family.</text>
</comment>
<dbReference type="InterPro" id="IPR006707">
    <property type="entry name" value="T7SS_EccD"/>
</dbReference>
<dbReference type="PIRSF" id="PIRSF017804">
    <property type="entry name" value="Secretion_EccD1"/>
    <property type="match status" value="1"/>
</dbReference>
<evidence type="ECO:0000313" key="10">
    <source>
        <dbReference type="Proteomes" id="UP000444980"/>
    </source>
</evidence>
<dbReference type="AlphaFoldDB" id="A0A7I9UVL5"/>
<keyword evidence="5 7" id="KW-1133">Transmembrane helix</keyword>
<evidence type="ECO:0000256" key="5">
    <source>
        <dbReference type="ARBA" id="ARBA00022989"/>
    </source>
</evidence>
<dbReference type="Pfam" id="PF08817">
    <property type="entry name" value="YukD"/>
    <property type="match status" value="1"/>
</dbReference>
<keyword evidence="4 7" id="KW-0812">Transmembrane</keyword>
<feature type="transmembrane region" description="Helical" evidence="7">
    <location>
        <begin position="165"/>
        <end position="183"/>
    </location>
</feature>